<protein>
    <submittedName>
        <fullName evidence="9">Spore germination protein</fullName>
    </submittedName>
</protein>
<evidence type="ECO:0000313" key="10">
    <source>
        <dbReference type="Proteomes" id="UP000812277"/>
    </source>
</evidence>
<evidence type="ECO:0000256" key="6">
    <source>
        <dbReference type="ARBA" id="ARBA00022989"/>
    </source>
</evidence>
<feature type="transmembrane region" description="Helical" evidence="8">
    <location>
        <begin position="7"/>
        <end position="28"/>
    </location>
</feature>
<feature type="transmembrane region" description="Helical" evidence="8">
    <location>
        <begin position="216"/>
        <end position="239"/>
    </location>
</feature>
<reference evidence="9 10" key="1">
    <citation type="submission" date="2021-07" db="EMBL/GenBank/DDBJ databases">
        <title>Paenibacillus radiodurans sp. nov., isolated from the southeastern edge of Tengger Desert.</title>
        <authorList>
            <person name="Zhang G."/>
        </authorList>
    </citation>
    <scope>NUCLEOTIDE SEQUENCE [LARGE SCALE GENOMIC DNA]</scope>
    <source>
        <strain evidence="9 10">DT7-4</strain>
    </source>
</reference>
<dbReference type="NCBIfam" id="TIGR00912">
    <property type="entry name" value="2A0309"/>
    <property type="match status" value="1"/>
</dbReference>
<evidence type="ECO:0000256" key="7">
    <source>
        <dbReference type="ARBA" id="ARBA00023136"/>
    </source>
</evidence>
<proteinExistence type="inferred from homology"/>
<dbReference type="RefSeq" id="WP_219874362.1">
    <property type="nucleotide sequence ID" value="NZ_JAHZIJ010000020.1"/>
</dbReference>
<keyword evidence="3" id="KW-0813">Transport</keyword>
<sequence>MMEQGKIGGVQLCMVMYPTIIATAILSLPSMAAEYAGRDMWITPIWAFIAGAASLLIAIQLNKMYPKATVIEYCESILGKVMGKALGFLYLFFYIHVSSLILKEYGNFIIGNFFIKTPMIVIVASFALLCAYTARGGIEVVARTASLVTPFAFILLMSVLILVTPELTPTNMLPMFEHGLMPSIRGSLSIHSWYSEFFIIAFLLPYMHNRDEGMKAGFFTLLAVMITLILVNLGALLLMGEETAHYIYPLIGVARTISVAGFFQHLESLIMVLWVAGTFVKLSMFLYACTLGASQWCGLPRYRIMALPVGLLVVILSQWGQPRLQELDHFFNTAVPYYLLTMQVVVPFLLLLAALMRRAAK</sequence>
<dbReference type="PANTHER" id="PTHR34975:SF2">
    <property type="entry name" value="SPORE GERMINATION PROTEIN A2"/>
    <property type="match status" value="1"/>
</dbReference>
<dbReference type="Pfam" id="PF03845">
    <property type="entry name" value="Spore_permease"/>
    <property type="match status" value="1"/>
</dbReference>
<dbReference type="PANTHER" id="PTHR34975">
    <property type="entry name" value="SPORE GERMINATION PROTEIN A2"/>
    <property type="match status" value="1"/>
</dbReference>
<gene>
    <name evidence="9" type="ORF">K0T92_20555</name>
</gene>
<comment type="similarity">
    <text evidence="2">Belongs to the amino acid-polyamine-organocation (APC) superfamily. Spore germination protein (SGP) (TC 2.A.3.9) family.</text>
</comment>
<keyword evidence="10" id="KW-1185">Reference proteome</keyword>
<dbReference type="Proteomes" id="UP000812277">
    <property type="component" value="Unassembled WGS sequence"/>
</dbReference>
<evidence type="ECO:0000256" key="2">
    <source>
        <dbReference type="ARBA" id="ARBA00007998"/>
    </source>
</evidence>
<feature type="transmembrane region" description="Helical" evidence="8">
    <location>
        <begin position="269"/>
        <end position="290"/>
    </location>
</feature>
<evidence type="ECO:0000313" key="9">
    <source>
        <dbReference type="EMBL" id="MBW7477111.1"/>
    </source>
</evidence>
<feature type="transmembrane region" description="Helical" evidence="8">
    <location>
        <begin position="144"/>
        <end position="164"/>
    </location>
</feature>
<keyword evidence="6 8" id="KW-1133">Transmembrane helix</keyword>
<evidence type="ECO:0000256" key="4">
    <source>
        <dbReference type="ARBA" id="ARBA00022544"/>
    </source>
</evidence>
<accession>A0ABS7DBW6</accession>
<evidence type="ECO:0000256" key="1">
    <source>
        <dbReference type="ARBA" id="ARBA00004141"/>
    </source>
</evidence>
<organism evidence="9 10">
    <name type="scientific">Paenibacillus oenotherae</name>
    <dbReference type="NCBI Taxonomy" id="1435645"/>
    <lineage>
        <taxon>Bacteria</taxon>
        <taxon>Bacillati</taxon>
        <taxon>Bacillota</taxon>
        <taxon>Bacilli</taxon>
        <taxon>Bacillales</taxon>
        <taxon>Paenibacillaceae</taxon>
        <taxon>Paenibacillus</taxon>
    </lineage>
</organism>
<evidence type="ECO:0000256" key="3">
    <source>
        <dbReference type="ARBA" id="ARBA00022448"/>
    </source>
</evidence>
<feature type="transmembrane region" description="Helical" evidence="8">
    <location>
        <begin position="335"/>
        <end position="355"/>
    </location>
</feature>
<dbReference type="InterPro" id="IPR004761">
    <property type="entry name" value="Spore_GerAB"/>
</dbReference>
<evidence type="ECO:0000256" key="5">
    <source>
        <dbReference type="ARBA" id="ARBA00022692"/>
    </source>
</evidence>
<name>A0ABS7DBW6_9BACL</name>
<feature type="transmembrane region" description="Helical" evidence="8">
    <location>
        <begin position="108"/>
        <end position="132"/>
    </location>
</feature>
<evidence type="ECO:0000256" key="8">
    <source>
        <dbReference type="SAM" id="Phobius"/>
    </source>
</evidence>
<keyword evidence="5 8" id="KW-0812">Transmembrane</keyword>
<comment type="subcellular location">
    <subcellularLocation>
        <location evidence="1">Membrane</location>
        <topology evidence="1">Multi-pass membrane protein</topology>
    </subcellularLocation>
</comment>
<keyword evidence="7 8" id="KW-0472">Membrane</keyword>
<dbReference type="Gene3D" id="1.20.1740.10">
    <property type="entry name" value="Amino acid/polyamine transporter I"/>
    <property type="match status" value="1"/>
</dbReference>
<feature type="transmembrane region" description="Helical" evidence="8">
    <location>
        <begin position="40"/>
        <end position="61"/>
    </location>
</feature>
<feature type="transmembrane region" description="Helical" evidence="8">
    <location>
        <begin position="184"/>
        <end position="204"/>
    </location>
</feature>
<feature type="transmembrane region" description="Helical" evidence="8">
    <location>
        <begin position="302"/>
        <end position="320"/>
    </location>
</feature>
<comment type="caution">
    <text evidence="9">The sequence shown here is derived from an EMBL/GenBank/DDBJ whole genome shotgun (WGS) entry which is preliminary data.</text>
</comment>
<feature type="transmembrane region" description="Helical" evidence="8">
    <location>
        <begin position="81"/>
        <end position="102"/>
    </location>
</feature>
<dbReference type="EMBL" id="JAHZIJ010000020">
    <property type="protein sequence ID" value="MBW7477111.1"/>
    <property type="molecule type" value="Genomic_DNA"/>
</dbReference>
<keyword evidence="4" id="KW-0309">Germination</keyword>